<protein>
    <recommendedName>
        <fullName evidence="10">C2H2-type domain-containing protein</fullName>
    </recommendedName>
</protein>
<dbReference type="SMART" id="SM00355">
    <property type="entry name" value="ZnF_C2H2"/>
    <property type="match status" value="3"/>
</dbReference>
<evidence type="ECO:0000313" key="11">
    <source>
        <dbReference type="EMBL" id="KAK4499336.1"/>
    </source>
</evidence>
<dbReference type="InterPro" id="IPR051061">
    <property type="entry name" value="Zinc_finger_trans_reg"/>
</dbReference>
<dbReference type="Gene3D" id="3.30.160.60">
    <property type="entry name" value="Classic Zinc Finger"/>
    <property type="match status" value="1"/>
</dbReference>
<dbReference type="EMBL" id="JAXOVC010000007">
    <property type="protein sequence ID" value="KAK4499336.1"/>
    <property type="molecule type" value="Genomic_DNA"/>
</dbReference>
<dbReference type="PANTHER" id="PTHR46179">
    <property type="entry name" value="ZINC FINGER PROTEIN"/>
    <property type="match status" value="1"/>
</dbReference>
<keyword evidence="4" id="KW-0862">Zinc</keyword>
<comment type="caution">
    <text evidence="11">The sequence shown here is derived from an EMBL/GenBank/DDBJ whole genome shotgun (WGS) entry which is preliminary data.</text>
</comment>
<organism evidence="11 12">
    <name type="scientific">Zasmidium cellare</name>
    <name type="common">Wine cellar mold</name>
    <name type="synonym">Racodium cellare</name>
    <dbReference type="NCBI Taxonomy" id="395010"/>
    <lineage>
        <taxon>Eukaryota</taxon>
        <taxon>Fungi</taxon>
        <taxon>Dikarya</taxon>
        <taxon>Ascomycota</taxon>
        <taxon>Pezizomycotina</taxon>
        <taxon>Dothideomycetes</taxon>
        <taxon>Dothideomycetidae</taxon>
        <taxon>Mycosphaerellales</taxon>
        <taxon>Mycosphaerellaceae</taxon>
        <taxon>Zasmidium</taxon>
    </lineage>
</organism>
<accession>A0ABR0ECV6</accession>
<evidence type="ECO:0000256" key="3">
    <source>
        <dbReference type="ARBA" id="ARBA00022771"/>
    </source>
</evidence>
<dbReference type="InterPro" id="IPR013087">
    <property type="entry name" value="Znf_C2H2_type"/>
</dbReference>
<feature type="domain" description="C2H2-type" evidence="10">
    <location>
        <begin position="336"/>
        <end position="363"/>
    </location>
</feature>
<dbReference type="InterPro" id="IPR036236">
    <property type="entry name" value="Znf_C2H2_sf"/>
</dbReference>
<evidence type="ECO:0000256" key="8">
    <source>
        <dbReference type="PROSITE-ProRule" id="PRU00042"/>
    </source>
</evidence>
<reference evidence="11 12" key="1">
    <citation type="journal article" date="2023" name="G3 (Bethesda)">
        <title>A chromosome-level genome assembly of Zasmidium syzygii isolated from banana leaves.</title>
        <authorList>
            <person name="van Westerhoven A.C."/>
            <person name="Mehrabi R."/>
            <person name="Talebi R."/>
            <person name="Steentjes M.B.F."/>
            <person name="Corcolon B."/>
            <person name="Chong P.A."/>
            <person name="Kema G.H.J."/>
            <person name="Seidl M.F."/>
        </authorList>
    </citation>
    <scope>NUCLEOTIDE SEQUENCE [LARGE SCALE GENOMIC DNA]</scope>
    <source>
        <strain evidence="11 12">P124</strain>
    </source>
</reference>
<evidence type="ECO:0000256" key="7">
    <source>
        <dbReference type="ARBA" id="ARBA00023242"/>
    </source>
</evidence>
<keyword evidence="3 8" id="KW-0863">Zinc-finger</keyword>
<evidence type="ECO:0000256" key="9">
    <source>
        <dbReference type="SAM" id="MobiDB-lite"/>
    </source>
</evidence>
<keyword evidence="12" id="KW-1185">Reference proteome</keyword>
<feature type="compositionally biased region" description="Polar residues" evidence="9">
    <location>
        <begin position="63"/>
        <end position="72"/>
    </location>
</feature>
<feature type="domain" description="C2H2-type" evidence="10">
    <location>
        <begin position="305"/>
        <end position="334"/>
    </location>
</feature>
<name>A0ABR0ECV6_ZASCE</name>
<comment type="subcellular location">
    <subcellularLocation>
        <location evidence="1">Nucleus</location>
    </subcellularLocation>
</comment>
<evidence type="ECO:0000256" key="6">
    <source>
        <dbReference type="ARBA" id="ARBA00023163"/>
    </source>
</evidence>
<dbReference type="SUPFAM" id="SSF57667">
    <property type="entry name" value="beta-beta-alpha zinc fingers"/>
    <property type="match status" value="1"/>
</dbReference>
<keyword evidence="6" id="KW-0804">Transcription</keyword>
<dbReference type="PROSITE" id="PS00028">
    <property type="entry name" value="ZINC_FINGER_C2H2_1"/>
    <property type="match status" value="1"/>
</dbReference>
<feature type="region of interest" description="Disordered" evidence="9">
    <location>
        <begin position="48"/>
        <end position="72"/>
    </location>
</feature>
<evidence type="ECO:0000259" key="10">
    <source>
        <dbReference type="PROSITE" id="PS50157"/>
    </source>
</evidence>
<dbReference type="PROSITE" id="PS50157">
    <property type="entry name" value="ZINC_FINGER_C2H2_2"/>
    <property type="match status" value="2"/>
</dbReference>
<gene>
    <name evidence="11" type="ORF">PRZ48_009849</name>
</gene>
<evidence type="ECO:0000256" key="4">
    <source>
        <dbReference type="ARBA" id="ARBA00022833"/>
    </source>
</evidence>
<keyword evidence="2" id="KW-0479">Metal-binding</keyword>
<keyword evidence="7" id="KW-0539">Nucleus</keyword>
<evidence type="ECO:0000313" key="12">
    <source>
        <dbReference type="Proteomes" id="UP001305779"/>
    </source>
</evidence>
<feature type="compositionally biased region" description="Low complexity" evidence="9">
    <location>
        <begin position="48"/>
        <end position="62"/>
    </location>
</feature>
<evidence type="ECO:0000256" key="1">
    <source>
        <dbReference type="ARBA" id="ARBA00004123"/>
    </source>
</evidence>
<dbReference type="Proteomes" id="UP001305779">
    <property type="component" value="Unassembled WGS sequence"/>
</dbReference>
<sequence length="398" mass="44626">MDYSSSRGMDMDDLSPWHVQQQAHNNSDDANIDPRLLNNAGLLDTVGTWSSEESSNSNGTSVPTAGQNVQDVNRSVDVDTQMTYIPTNSQRQTYAPAAPAHVQPTFQTPTVHYEQPWQMASTPMHRYPTRHQLQQMPPTPDTSFHSQERGQNANAYQHGGPASQSGNRYGLLNAETAQMPQYQDPAAGTTFEQYGALTPTSQPRLYDDVPVAPSPSADRGHLPYHAYGEPMQDRTAIAGNFLGWHHSGHQQNIAPSEDIPSWTRGPYSVANFPNVPPPPPTQSTVDNDKGKKKVSARSVRSTGTFICSHPGCNKPHDSKSELDHHARNHDKSKRTKLCPICGDGFLFDKDVKRHMKVHDQERHIFCNYIDCPYRHKGFKRKDHLERHVKNKHKQEEEA</sequence>
<evidence type="ECO:0000256" key="2">
    <source>
        <dbReference type="ARBA" id="ARBA00022723"/>
    </source>
</evidence>
<keyword evidence="5" id="KW-0805">Transcription regulation</keyword>
<dbReference type="PANTHER" id="PTHR46179:SF13">
    <property type="entry name" value="C2H2-TYPE DOMAIN-CONTAINING PROTEIN"/>
    <property type="match status" value="1"/>
</dbReference>
<evidence type="ECO:0000256" key="5">
    <source>
        <dbReference type="ARBA" id="ARBA00023015"/>
    </source>
</evidence>
<proteinExistence type="predicted"/>